<dbReference type="AlphaFoldDB" id="A0AA35XSW0"/>
<evidence type="ECO:0000313" key="2">
    <source>
        <dbReference type="EMBL" id="CAI8753919.1"/>
    </source>
</evidence>
<name>A0AA35XSW0_METCP</name>
<dbReference type="GeneID" id="88222971"/>
<dbReference type="Proteomes" id="UP001158598">
    <property type="component" value="Chromosome"/>
</dbReference>
<proteinExistence type="predicted"/>
<reference evidence="2" key="1">
    <citation type="submission" date="2023-03" db="EMBL/GenBank/DDBJ databases">
        <authorList>
            <person name="Pearce D."/>
        </authorList>
    </citation>
    <scope>NUCLEOTIDE SEQUENCE</scope>
    <source>
        <strain evidence="2">Mc</strain>
    </source>
</reference>
<feature type="coiled-coil region" evidence="1">
    <location>
        <begin position="46"/>
        <end position="80"/>
    </location>
</feature>
<dbReference type="EMBL" id="OX458332">
    <property type="protein sequence ID" value="CAI8753919.1"/>
    <property type="molecule type" value="Genomic_DNA"/>
</dbReference>
<sequence>MNENTASMAEILADLLKLSSDAMANVSEREQLSIAVESLVMSTEHARRARDQIAIALLELEEYRRQNRRLVETCRKWEAIANDLLARLVMVTRPPEHSRRMH</sequence>
<dbReference type="RefSeq" id="WP_010959986.1">
    <property type="nucleotide sequence ID" value="NZ_CP079097.1"/>
</dbReference>
<keyword evidence="1" id="KW-0175">Coiled coil</keyword>
<evidence type="ECO:0000313" key="3">
    <source>
        <dbReference type="Proteomes" id="UP001158598"/>
    </source>
</evidence>
<evidence type="ECO:0000256" key="1">
    <source>
        <dbReference type="SAM" id="Coils"/>
    </source>
</evidence>
<accession>A0AA35XSW0</accession>
<gene>
    <name evidence="2" type="ORF">MCNOR_0707</name>
</gene>
<protein>
    <submittedName>
        <fullName evidence="2">Uncharacterized protein</fullName>
    </submittedName>
</protein>
<organism evidence="2 3">
    <name type="scientific">Methylococcus capsulatus</name>
    <dbReference type="NCBI Taxonomy" id="414"/>
    <lineage>
        <taxon>Bacteria</taxon>
        <taxon>Pseudomonadati</taxon>
        <taxon>Pseudomonadota</taxon>
        <taxon>Gammaproteobacteria</taxon>
        <taxon>Methylococcales</taxon>
        <taxon>Methylococcaceae</taxon>
        <taxon>Methylococcus</taxon>
    </lineage>
</organism>